<evidence type="ECO:0000313" key="2">
    <source>
        <dbReference type="EMBL" id="EGP86124.1"/>
    </source>
</evidence>
<feature type="compositionally biased region" description="Polar residues" evidence="1">
    <location>
        <begin position="1"/>
        <end position="11"/>
    </location>
</feature>
<feature type="region of interest" description="Disordered" evidence="1">
    <location>
        <begin position="49"/>
        <end position="81"/>
    </location>
</feature>
<dbReference type="RefSeq" id="XP_003851148.1">
    <property type="nucleotide sequence ID" value="XM_003851100.1"/>
</dbReference>
<keyword evidence="3" id="KW-1185">Reference proteome</keyword>
<dbReference type="HOGENOM" id="CLU_1300566_0_0_1"/>
<protein>
    <submittedName>
        <fullName evidence="2">Uncharacterized protein</fullName>
    </submittedName>
</protein>
<dbReference type="eggNOG" id="ENOG502SSMB">
    <property type="taxonomic scope" value="Eukaryota"/>
</dbReference>
<accession>F9XFU4</accession>
<dbReference type="KEGG" id="ztr:MYCGRDRAFT_94485"/>
<evidence type="ECO:0000313" key="3">
    <source>
        <dbReference type="Proteomes" id="UP000008062"/>
    </source>
</evidence>
<proteinExistence type="predicted"/>
<feature type="compositionally biased region" description="Basic and acidic residues" evidence="1">
    <location>
        <begin position="13"/>
        <end position="27"/>
    </location>
</feature>
<organism evidence="2 3">
    <name type="scientific">Zymoseptoria tritici (strain CBS 115943 / IPO323)</name>
    <name type="common">Speckled leaf blotch fungus</name>
    <name type="synonym">Septoria tritici</name>
    <dbReference type="NCBI Taxonomy" id="336722"/>
    <lineage>
        <taxon>Eukaryota</taxon>
        <taxon>Fungi</taxon>
        <taxon>Dikarya</taxon>
        <taxon>Ascomycota</taxon>
        <taxon>Pezizomycotina</taxon>
        <taxon>Dothideomycetes</taxon>
        <taxon>Dothideomycetidae</taxon>
        <taxon>Mycosphaerellales</taxon>
        <taxon>Mycosphaerellaceae</taxon>
        <taxon>Zymoseptoria</taxon>
    </lineage>
</organism>
<gene>
    <name evidence="2" type="ORF">MYCGRDRAFT_94485</name>
</gene>
<dbReference type="GeneID" id="13397888"/>
<dbReference type="OrthoDB" id="5387389at2759"/>
<feature type="compositionally biased region" description="Basic and acidic residues" evidence="1">
    <location>
        <begin position="49"/>
        <end position="62"/>
    </location>
</feature>
<dbReference type="InParanoid" id="F9XFU4"/>
<dbReference type="AlphaFoldDB" id="F9XFU4"/>
<sequence length="212" mass="23439">MSHNSTASNSPDALKDDWTSVTDPSERERFKIVSRSGSFLINPMAIGEKVRKQRENTERQTDNARYAAETYTPPEPDQIDGTYDSGPPWGSISLQYIFSIGRMREQSQKSSDASMYNSAAVSEAGGDWDYTSPTGTLEAAPLYGPLGGRDQMVLRVLEACWTGSYESAWHGYMSPIPTTWVSEVIATTWVDDSTSATRSYDSITTTRAACWT</sequence>
<evidence type="ECO:0000256" key="1">
    <source>
        <dbReference type="SAM" id="MobiDB-lite"/>
    </source>
</evidence>
<dbReference type="EMBL" id="CM001202">
    <property type="protein sequence ID" value="EGP86124.1"/>
    <property type="molecule type" value="Genomic_DNA"/>
</dbReference>
<name>F9XFU4_ZYMTI</name>
<dbReference type="Proteomes" id="UP000008062">
    <property type="component" value="Chromosome 7"/>
</dbReference>
<feature type="region of interest" description="Disordered" evidence="1">
    <location>
        <begin position="1"/>
        <end position="27"/>
    </location>
</feature>
<reference evidence="2 3" key="1">
    <citation type="journal article" date="2011" name="PLoS Genet.">
        <title>Finished genome of the fungal wheat pathogen Mycosphaerella graminicola reveals dispensome structure, chromosome plasticity, and stealth pathogenesis.</title>
        <authorList>
            <person name="Goodwin S.B."/>
            <person name="Ben M'barek S."/>
            <person name="Dhillon B."/>
            <person name="Wittenberg A.H.J."/>
            <person name="Crane C.F."/>
            <person name="Hane J.K."/>
            <person name="Foster A.J."/>
            <person name="Van der Lee T.A.J."/>
            <person name="Grimwood J."/>
            <person name="Aerts A."/>
            <person name="Antoniw J."/>
            <person name="Bailey A."/>
            <person name="Bluhm B."/>
            <person name="Bowler J."/>
            <person name="Bristow J."/>
            <person name="van der Burgt A."/>
            <person name="Canto-Canche B."/>
            <person name="Churchill A.C.L."/>
            <person name="Conde-Ferraez L."/>
            <person name="Cools H.J."/>
            <person name="Coutinho P.M."/>
            <person name="Csukai M."/>
            <person name="Dehal P."/>
            <person name="De Wit P."/>
            <person name="Donzelli B."/>
            <person name="van de Geest H.C."/>
            <person name="van Ham R.C.H.J."/>
            <person name="Hammond-Kosack K.E."/>
            <person name="Henrissat B."/>
            <person name="Kilian A."/>
            <person name="Kobayashi A.K."/>
            <person name="Koopmann E."/>
            <person name="Kourmpetis Y."/>
            <person name="Kuzniar A."/>
            <person name="Lindquist E."/>
            <person name="Lombard V."/>
            <person name="Maliepaard C."/>
            <person name="Martins N."/>
            <person name="Mehrabi R."/>
            <person name="Nap J.P.H."/>
            <person name="Ponomarenko A."/>
            <person name="Rudd J.J."/>
            <person name="Salamov A."/>
            <person name="Schmutz J."/>
            <person name="Schouten H.J."/>
            <person name="Shapiro H."/>
            <person name="Stergiopoulos I."/>
            <person name="Torriani S.F.F."/>
            <person name="Tu H."/>
            <person name="de Vries R.P."/>
            <person name="Waalwijk C."/>
            <person name="Ware S.B."/>
            <person name="Wiebenga A."/>
            <person name="Zwiers L.-H."/>
            <person name="Oliver R.P."/>
            <person name="Grigoriev I.V."/>
            <person name="Kema G.H.J."/>
        </authorList>
    </citation>
    <scope>NUCLEOTIDE SEQUENCE [LARGE SCALE GENOMIC DNA]</scope>
    <source>
        <strain evidence="3">CBS 115943 / IPO323</strain>
    </source>
</reference>